<sequence length="71" mass="8373">MAIIHLTEKIKRAIESNEFTIGIFLDLSKAFDTVNHDILLQKLESYGIRGIARKWFQSYLTDREQIVKYNK</sequence>
<accession>A0A6S7KBS7</accession>
<dbReference type="Proteomes" id="UP001152795">
    <property type="component" value="Unassembled WGS sequence"/>
</dbReference>
<evidence type="ECO:0000313" key="3">
    <source>
        <dbReference type="Proteomes" id="UP001152795"/>
    </source>
</evidence>
<dbReference type="PANTHER" id="PTHR33332">
    <property type="entry name" value="REVERSE TRANSCRIPTASE DOMAIN-CONTAINING PROTEIN"/>
    <property type="match status" value="1"/>
</dbReference>
<dbReference type="Pfam" id="PF00078">
    <property type="entry name" value="RVT_1"/>
    <property type="match status" value="1"/>
</dbReference>
<feature type="non-terminal residue" evidence="2">
    <location>
        <position position="71"/>
    </location>
</feature>
<dbReference type="AlphaFoldDB" id="A0A6S7KBS7"/>
<evidence type="ECO:0000259" key="1">
    <source>
        <dbReference type="Pfam" id="PF00078"/>
    </source>
</evidence>
<reference evidence="2" key="1">
    <citation type="submission" date="2020-04" db="EMBL/GenBank/DDBJ databases">
        <authorList>
            <person name="Alioto T."/>
            <person name="Alioto T."/>
            <person name="Gomez Garrido J."/>
        </authorList>
    </citation>
    <scope>NUCLEOTIDE SEQUENCE</scope>
    <source>
        <strain evidence="2">A484AB</strain>
    </source>
</reference>
<protein>
    <recommendedName>
        <fullName evidence="1">Reverse transcriptase domain-containing protein</fullName>
    </recommendedName>
</protein>
<organism evidence="2 3">
    <name type="scientific">Paramuricea clavata</name>
    <name type="common">Red gorgonian</name>
    <name type="synonym">Violescent sea-whip</name>
    <dbReference type="NCBI Taxonomy" id="317549"/>
    <lineage>
        <taxon>Eukaryota</taxon>
        <taxon>Metazoa</taxon>
        <taxon>Cnidaria</taxon>
        <taxon>Anthozoa</taxon>
        <taxon>Octocorallia</taxon>
        <taxon>Malacalcyonacea</taxon>
        <taxon>Plexauridae</taxon>
        <taxon>Paramuricea</taxon>
    </lineage>
</organism>
<comment type="caution">
    <text evidence="2">The sequence shown here is derived from an EMBL/GenBank/DDBJ whole genome shotgun (WGS) entry which is preliminary data.</text>
</comment>
<feature type="domain" description="Reverse transcriptase" evidence="1">
    <location>
        <begin position="15"/>
        <end position="65"/>
    </location>
</feature>
<dbReference type="InterPro" id="IPR000477">
    <property type="entry name" value="RT_dom"/>
</dbReference>
<name>A0A6S7KBS7_PARCT</name>
<proteinExistence type="predicted"/>
<gene>
    <name evidence="2" type="ORF">PACLA_8A028487</name>
</gene>
<dbReference type="EMBL" id="CACRXK020027876">
    <property type="protein sequence ID" value="CAB4041168.1"/>
    <property type="molecule type" value="Genomic_DNA"/>
</dbReference>
<evidence type="ECO:0000313" key="2">
    <source>
        <dbReference type="EMBL" id="CAB4041168.1"/>
    </source>
</evidence>
<keyword evidence="3" id="KW-1185">Reference proteome</keyword>
<dbReference type="OrthoDB" id="5959732at2759"/>